<proteinExistence type="predicted"/>
<dbReference type="InterPro" id="IPR032675">
    <property type="entry name" value="LRR_dom_sf"/>
</dbReference>
<organism evidence="1 2">
    <name type="scientific">Pterulicium gracile</name>
    <dbReference type="NCBI Taxonomy" id="1884261"/>
    <lineage>
        <taxon>Eukaryota</taxon>
        <taxon>Fungi</taxon>
        <taxon>Dikarya</taxon>
        <taxon>Basidiomycota</taxon>
        <taxon>Agaricomycotina</taxon>
        <taxon>Agaricomycetes</taxon>
        <taxon>Agaricomycetidae</taxon>
        <taxon>Agaricales</taxon>
        <taxon>Pleurotineae</taxon>
        <taxon>Pterulaceae</taxon>
        <taxon>Pterulicium</taxon>
    </lineage>
</organism>
<evidence type="ECO:0000313" key="2">
    <source>
        <dbReference type="Proteomes" id="UP000305067"/>
    </source>
</evidence>
<keyword evidence="2" id="KW-1185">Reference proteome</keyword>
<dbReference type="EMBL" id="ML178858">
    <property type="protein sequence ID" value="TFK96595.1"/>
    <property type="molecule type" value="Genomic_DNA"/>
</dbReference>
<gene>
    <name evidence="1" type="ORF">BDV98DRAFT_597498</name>
</gene>
<accession>A0A5C3Q3C6</accession>
<evidence type="ECO:0000313" key="1">
    <source>
        <dbReference type="EMBL" id="TFK96595.1"/>
    </source>
</evidence>
<protein>
    <recommendedName>
        <fullName evidence="3">F-box domain-containing protein</fullName>
    </recommendedName>
</protein>
<dbReference type="Gene3D" id="3.80.10.10">
    <property type="entry name" value="Ribonuclease Inhibitor"/>
    <property type="match status" value="1"/>
</dbReference>
<name>A0A5C3Q3C6_9AGAR</name>
<evidence type="ECO:0008006" key="3">
    <source>
        <dbReference type="Google" id="ProtNLM"/>
    </source>
</evidence>
<dbReference type="Proteomes" id="UP000305067">
    <property type="component" value="Unassembled WGS sequence"/>
</dbReference>
<reference evidence="1 2" key="1">
    <citation type="journal article" date="2019" name="Nat. Ecol. Evol.">
        <title>Megaphylogeny resolves global patterns of mushroom evolution.</title>
        <authorList>
            <person name="Varga T."/>
            <person name="Krizsan K."/>
            <person name="Foldi C."/>
            <person name="Dima B."/>
            <person name="Sanchez-Garcia M."/>
            <person name="Sanchez-Ramirez S."/>
            <person name="Szollosi G.J."/>
            <person name="Szarkandi J.G."/>
            <person name="Papp V."/>
            <person name="Albert L."/>
            <person name="Andreopoulos W."/>
            <person name="Angelini C."/>
            <person name="Antonin V."/>
            <person name="Barry K.W."/>
            <person name="Bougher N.L."/>
            <person name="Buchanan P."/>
            <person name="Buyck B."/>
            <person name="Bense V."/>
            <person name="Catcheside P."/>
            <person name="Chovatia M."/>
            <person name="Cooper J."/>
            <person name="Damon W."/>
            <person name="Desjardin D."/>
            <person name="Finy P."/>
            <person name="Geml J."/>
            <person name="Haridas S."/>
            <person name="Hughes K."/>
            <person name="Justo A."/>
            <person name="Karasinski D."/>
            <person name="Kautmanova I."/>
            <person name="Kiss B."/>
            <person name="Kocsube S."/>
            <person name="Kotiranta H."/>
            <person name="LaButti K.M."/>
            <person name="Lechner B.E."/>
            <person name="Liimatainen K."/>
            <person name="Lipzen A."/>
            <person name="Lukacs Z."/>
            <person name="Mihaltcheva S."/>
            <person name="Morgado L.N."/>
            <person name="Niskanen T."/>
            <person name="Noordeloos M.E."/>
            <person name="Ohm R.A."/>
            <person name="Ortiz-Santana B."/>
            <person name="Ovrebo C."/>
            <person name="Racz N."/>
            <person name="Riley R."/>
            <person name="Savchenko A."/>
            <person name="Shiryaev A."/>
            <person name="Soop K."/>
            <person name="Spirin V."/>
            <person name="Szebenyi C."/>
            <person name="Tomsovsky M."/>
            <person name="Tulloss R.E."/>
            <person name="Uehling J."/>
            <person name="Grigoriev I.V."/>
            <person name="Vagvolgyi C."/>
            <person name="Papp T."/>
            <person name="Martin F.M."/>
            <person name="Miettinen O."/>
            <person name="Hibbett D.S."/>
            <person name="Nagy L.G."/>
        </authorList>
    </citation>
    <scope>NUCLEOTIDE SEQUENCE [LARGE SCALE GENOMIC DNA]</scope>
    <source>
        <strain evidence="1 2">CBS 309.79</strain>
    </source>
</reference>
<dbReference type="AlphaFoldDB" id="A0A5C3Q3C6"/>
<dbReference type="SUPFAM" id="SSF52047">
    <property type="entry name" value="RNI-like"/>
    <property type="match status" value="1"/>
</dbReference>
<sequence>MYIGRLPPGVKPPDLNVWHAAVGLPVLQHLQTWKITNGIYWVRWTPMHNTPMLIHLELSDTLLYSLPPLCWRNLRSISLIRCPCSTYDLPKAIGSAADCLDSLTIHHHDLMRPGLCAPANVILRSHSTRKLPNIDLIALTSLDLDFRDSDYKAMHSVIEHIRTPRLARLALSSISDHHLPSIRALARSSNFGGHLQTLIIHTRCFSSCEGLFELLAGLNALQTLTASYDVKFRIEGRIVRLHTDALLHALQ</sequence>